<name>A0A9D2U2R3_9FIRM</name>
<evidence type="ECO:0000313" key="5">
    <source>
        <dbReference type="Proteomes" id="UP000823850"/>
    </source>
</evidence>
<reference evidence="4" key="1">
    <citation type="journal article" date="2021" name="PeerJ">
        <title>Extensive microbial diversity within the chicken gut microbiome revealed by metagenomics and culture.</title>
        <authorList>
            <person name="Gilroy R."/>
            <person name="Ravi A."/>
            <person name="Getino M."/>
            <person name="Pursley I."/>
            <person name="Horton D.L."/>
            <person name="Alikhan N.F."/>
            <person name="Baker D."/>
            <person name="Gharbi K."/>
            <person name="Hall N."/>
            <person name="Watson M."/>
            <person name="Adriaenssens E.M."/>
            <person name="Foster-Nyarko E."/>
            <person name="Jarju S."/>
            <person name="Secka A."/>
            <person name="Antonio M."/>
            <person name="Oren A."/>
            <person name="Chaudhuri R.R."/>
            <person name="La Ragione R."/>
            <person name="Hildebrand F."/>
            <person name="Pallen M.J."/>
        </authorList>
    </citation>
    <scope>NUCLEOTIDE SEQUENCE</scope>
    <source>
        <strain evidence="4">ChiW19-6364</strain>
    </source>
</reference>
<keyword evidence="2 4" id="KW-0378">Hydrolase</keyword>
<dbReference type="EMBL" id="DWUX01000052">
    <property type="protein sequence ID" value="HJD38926.1"/>
    <property type="molecule type" value="Genomic_DNA"/>
</dbReference>
<dbReference type="GO" id="GO:0016787">
    <property type="term" value="F:hydrolase activity"/>
    <property type="evidence" value="ECO:0007669"/>
    <property type="project" value="UniProtKB-KW"/>
</dbReference>
<dbReference type="AlphaFoldDB" id="A0A9D2U2R3"/>
<protein>
    <submittedName>
        <fullName evidence="4">Cysteine hydrolase</fullName>
    </submittedName>
</protein>
<proteinExistence type="inferred from homology"/>
<comment type="caution">
    <text evidence="4">The sequence shown here is derived from an EMBL/GenBank/DDBJ whole genome shotgun (WGS) entry which is preliminary data.</text>
</comment>
<evidence type="ECO:0000313" key="4">
    <source>
        <dbReference type="EMBL" id="HJD38926.1"/>
    </source>
</evidence>
<dbReference type="PANTHER" id="PTHR43540">
    <property type="entry name" value="PEROXYUREIDOACRYLATE/UREIDOACRYLATE AMIDOHYDROLASE-RELATED"/>
    <property type="match status" value="1"/>
</dbReference>
<dbReference type="Gene3D" id="3.40.50.850">
    <property type="entry name" value="Isochorismatase-like"/>
    <property type="match status" value="1"/>
</dbReference>
<gene>
    <name evidence="4" type="ORF">H9913_02770</name>
</gene>
<dbReference type="Proteomes" id="UP000823850">
    <property type="component" value="Unassembled WGS sequence"/>
</dbReference>
<dbReference type="Pfam" id="PF00857">
    <property type="entry name" value="Isochorismatase"/>
    <property type="match status" value="1"/>
</dbReference>
<feature type="domain" description="Isochorismatase-like" evidence="3">
    <location>
        <begin position="4"/>
        <end position="168"/>
    </location>
</feature>
<reference evidence="4" key="2">
    <citation type="submission" date="2021-04" db="EMBL/GenBank/DDBJ databases">
        <authorList>
            <person name="Gilroy R."/>
        </authorList>
    </citation>
    <scope>NUCLEOTIDE SEQUENCE</scope>
    <source>
        <strain evidence="4">ChiW19-6364</strain>
    </source>
</reference>
<accession>A0A9D2U2R3</accession>
<comment type="similarity">
    <text evidence="1">Belongs to the isochorismatase family.</text>
</comment>
<evidence type="ECO:0000256" key="2">
    <source>
        <dbReference type="ARBA" id="ARBA00022801"/>
    </source>
</evidence>
<dbReference type="InterPro" id="IPR000868">
    <property type="entry name" value="Isochorismatase-like_dom"/>
</dbReference>
<dbReference type="PANTHER" id="PTHR43540:SF6">
    <property type="entry name" value="ISOCHORISMATASE-LIKE DOMAIN-CONTAINING PROTEIN"/>
    <property type="match status" value="1"/>
</dbReference>
<dbReference type="SUPFAM" id="SSF52499">
    <property type="entry name" value="Isochorismatase-like hydrolases"/>
    <property type="match status" value="1"/>
</dbReference>
<sequence length="172" mass="19088">MKKLLVVVDMQKDFIDGALGTEEAVKIVEPVAAKIEKAKAQGEDIIFTKDTHYKDYLMTQEGRKLPVPHCVKGTQGWELDERIRELAHGCRILEKSSFGSMELAVLAQQEDYEEIELAGLCTDICVITNALLLKTALPEAIIKVDPFCCAGVTPESHRNALEAMRTCQIELA</sequence>
<evidence type="ECO:0000256" key="1">
    <source>
        <dbReference type="ARBA" id="ARBA00006336"/>
    </source>
</evidence>
<dbReference type="InterPro" id="IPR050272">
    <property type="entry name" value="Isochorismatase-like_hydrls"/>
</dbReference>
<organism evidence="4 5">
    <name type="scientific">Candidatus Blautia stercoripullorum</name>
    <dbReference type="NCBI Taxonomy" id="2838502"/>
    <lineage>
        <taxon>Bacteria</taxon>
        <taxon>Bacillati</taxon>
        <taxon>Bacillota</taxon>
        <taxon>Clostridia</taxon>
        <taxon>Lachnospirales</taxon>
        <taxon>Lachnospiraceae</taxon>
        <taxon>Blautia</taxon>
    </lineage>
</organism>
<dbReference type="CDD" id="cd00431">
    <property type="entry name" value="cysteine_hydrolases"/>
    <property type="match status" value="1"/>
</dbReference>
<evidence type="ECO:0000259" key="3">
    <source>
        <dbReference type="Pfam" id="PF00857"/>
    </source>
</evidence>
<dbReference type="InterPro" id="IPR036380">
    <property type="entry name" value="Isochorismatase-like_sf"/>
</dbReference>